<proteinExistence type="predicted"/>
<dbReference type="AlphaFoldDB" id="A0A085WMQ4"/>
<evidence type="ECO:0000313" key="2">
    <source>
        <dbReference type="EMBL" id="KFE68967.1"/>
    </source>
</evidence>
<name>A0A085WMQ4_9BACT</name>
<keyword evidence="3" id="KW-1185">Reference proteome</keyword>
<dbReference type="GO" id="GO:0016887">
    <property type="term" value="F:ATP hydrolysis activity"/>
    <property type="evidence" value="ECO:0007669"/>
    <property type="project" value="InterPro"/>
</dbReference>
<dbReference type="Pfam" id="PF13304">
    <property type="entry name" value="AAA_21"/>
    <property type="match status" value="1"/>
</dbReference>
<dbReference type="EMBL" id="JMCB01000005">
    <property type="protein sequence ID" value="KFE68967.1"/>
    <property type="molecule type" value="Genomic_DNA"/>
</dbReference>
<evidence type="ECO:0000259" key="1">
    <source>
        <dbReference type="Pfam" id="PF13304"/>
    </source>
</evidence>
<organism evidence="2 3">
    <name type="scientific">Hyalangium minutum</name>
    <dbReference type="NCBI Taxonomy" id="394096"/>
    <lineage>
        <taxon>Bacteria</taxon>
        <taxon>Pseudomonadati</taxon>
        <taxon>Myxococcota</taxon>
        <taxon>Myxococcia</taxon>
        <taxon>Myxococcales</taxon>
        <taxon>Cystobacterineae</taxon>
        <taxon>Archangiaceae</taxon>
        <taxon>Hyalangium</taxon>
    </lineage>
</organism>
<dbReference type="PANTHER" id="PTHR43581:SF2">
    <property type="entry name" value="EXCINUCLEASE ATPASE SUBUNIT"/>
    <property type="match status" value="1"/>
</dbReference>
<feature type="domain" description="ATPase AAA-type core" evidence="1">
    <location>
        <begin position="32"/>
        <end position="114"/>
    </location>
</feature>
<dbReference type="Gene3D" id="3.40.50.300">
    <property type="entry name" value="P-loop containing nucleotide triphosphate hydrolases"/>
    <property type="match status" value="1"/>
</dbReference>
<comment type="caution">
    <text evidence="2">The sequence shown here is derived from an EMBL/GenBank/DDBJ whole genome shotgun (WGS) entry which is preliminary data.</text>
</comment>
<dbReference type="STRING" id="394096.DB31_6869"/>
<dbReference type="InterPro" id="IPR027417">
    <property type="entry name" value="P-loop_NTPase"/>
</dbReference>
<evidence type="ECO:0000313" key="3">
    <source>
        <dbReference type="Proteomes" id="UP000028725"/>
    </source>
</evidence>
<reference evidence="2 3" key="1">
    <citation type="submission" date="2014-04" db="EMBL/GenBank/DDBJ databases">
        <title>Genome assembly of Hyalangium minutum DSM 14724.</title>
        <authorList>
            <person name="Sharma G."/>
            <person name="Subramanian S."/>
        </authorList>
    </citation>
    <scope>NUCLEOTIDE SEQUENCE [LARGE SCALE GENOMIC DNA]</scope>
    <source>
        <strain evidence="2 3">DSM 14724</strain>
    </source>
</reference>
<dbReference type="SUPFAM" id="SSF52540">
    <property type="entry name" value="P-loop containing nucleoside triphosphate hydrolases"/>
    <property type="match status" value="1"/>
</dbReference>
<dbReference type="InterPro" id="IPR051396">
    <property type="entry name" value="Bact_Antivir_Def_Nuclease"/>
</dbReference>
<dbReference type="InterPro" id="IPR003959">
    <property type="entry name" value="ATPase_AAA_core"/>
</dbReference>
<protein>
    <submittedName>
        <fullName evidence="2">ATP binding protein</fullName>
    </submittedName>
</protein>
<accession>A0A085WMQ4</accession>
<gene>
    <name evidence="2" type="ORF">DB31_6869</name>
</gene>
<dbReference type="GO" id="GO:0005524">
    <property type="term" value="F:ATP binding"/>
    <property type="evidence" value="ECO:0007669"/>
    <property type="project" value="InterPro"/>
</dbReference>
<sequence length="226" mass="25566">MIDLLPEVSDVRFAVPTAKVPAARVEVLTPYGWVAMRDLSLGYRTLIAWMVDLASRMFERYPNSPNPLAEPAVVLVDEIDLHLHPKWQRQLIGYLTDRFPQTQFIVTAHSPLVVQSATNANIVVLRRKGDHVVIDNDVESIRGWRVDQILTSDLFGLETARPPQIEEFLKERTALLSKPRLTREDEARLLELEAAIGPLPTGETHTEREALELIQRAAARLRNGPK</sequence>
<dbReference type="Proteomes" id="UP000028725">
    <property type="component" value="Unassembled WGS sequence"/>
</dbReference>
<dbReference type="PANTHER" id="PTHR43581">
    <property type="entry name" value="ATP/GTP PHOSPHATASE"/>
    <property type="match status" value="1"/>
</dbReference>